<keyword evidence="5 7" id="KW-0472">Membrane</keyword>
<dbReference type="InterPro" id="IPR011992">
    <property type="entry name" value="EF-hand-dom_pair"/>
</dbReference>
<dbReference type="SMART" id="SM00054">
    <property type="entry name" value="EFh"/>
    <property type="match status" value="2"/>
</dbReference>
<keyword evidence="10" id="KW-1185">Reference proteome</keyword>
<dbReference type="GO" id="GO:0005509">
    <property type="term" value="F:calcium ion binding"/>
    <property type="evidence" value="ECO:0007669"/>
    <property type="project" value="InterPro"/>
</dbReference>
<dbReference type="GO" id="GO:0001518">
    <property type="term" value="C:voltage-gated sodium channel complex"/>
    <property type="evidence" value="ECO:0007669"/>
    <property type="project" value="TreeGrafter"/>
</dbReference>
<feature type="transmembrane region" description="Helical" evidence="7">
    <location>
        <begin position="196"/>
        <end position="213"/>
    </location>
</feature>
<keyword evidence="4 7" id="KW-1133">Transmembrane helix</keyword>
<dbReference type="PROSITE" id="PS00018">
    <property type="entry name" value="EF_HAND_1"/>
    <property type="match status" value="1"/>
</dbReference>
<organism evidence="9 10">
    <name type="scientific">Effrenium voratum</name>
    <dbReference type="NCBI Taxonomy" id="2562239"/>
    <lineage>
        <taxon>Eukaryota</taxon>
        <taxon>Sar</taxon>
        <taxon>Alveolata</taxon>
        <taxon>Dinophyceae</taxon>
        <taxon>Suessiales</taxon>
        <taxon>Symbiodiniaceae</taxon>
        <taxon>Effrenium</taxon>
    </lineage>
</organism>
<evidence type="ECO:0000256" key="6">
    <source>
        <dbReference type="SAM" id="MobiDB-lite"/>
    </source>
</evidence>
<dbReference type="GO" id="GO:0005248">
    <property type="term" value="F:voltage-gated sodium channel activity"/>
    <property type="evidence" value="ECO:0007669"/>
    <property type="project" value="TreeGrafter"/>
</dbReference>
<protein>
    <recommendedName>
        <fullName evidence="8">EF-hand domain-containing protein</fullName>
    </recommendedName>
</protein>
<reference evidence="9" key="1">
    <citation type="submission" date="2023-08" db="EMBL/GenBank/DDBJ databases">
        <authorList>
            <person name="Chen Y."/>
            <person name="Shah S."/>
            <person name="Dougan E. K."/>
            <person name="Thang M."/>
            <person name="Chan C."/>
        </authorList>
    </citation>
    <scope>NUCLEOTIDE SEQUENCE</scope>
</reference>
<dbReference type="EMBL" id="CAUJNA010000171">
    <property type="protein sequence ID" value="CAJ1373025.1"/>
    <property type="molecule type" value="Genomic_DNA"/>
</dbReference>
<evidence type="ECO:0000256" key="5">
    <source>
        <dbReference type="ARBA" id="ARBA00023136"/>
    </source>
</evidence>
<dbReference type="PROSITE" id="PS50222">
    <property type="entry name" value="EF_HAND_2"/>
    <property type="match status" value="1"/>
</dbReference>
<evidence type="ECO:0000256" key="1">
    <source>
        <dbReference type="ARBA" id="ARBA00004141"/>
    </source>
</evidence>
<evidence type="ECO:0000256" key="7">
    <source>
        <dbReference type="SAM" id="Phobius"/>
    </source>
</evidence>
<feature type="transmembrane region" description="Helical" evidence="7">
    <location>
        <begin position="275"/>
        <end position="296"/>
    </location>
</feature>
<dbReference type="CDD" id="cd00051">
    <property type="entry name" value="EFh"/>
    <property type="match status" value="1"/>
</dbReference>
<sequence>MLKHPAALSATPVRLPPRRGPGLAMVPEADSDVPEKAPWEDARLESEPSKPKAKASEAFSALLEKLLQQHLEELDARERHFKRPFSKEASPSAVTLKEVRVLPRIMSEDSSGIGSQHLLRAASTVSSKDKDQIPKAQVRKSTLIDAFKGKNGRRGRKSIQVLDMDSSVADLQDEADAWDELTRLQRWQQRLESYKYDMGIATLLCLNVLWMAFELQVAGSMSGYDVGVYSQRPVPLEDLPQWEAAFLTGELVFTSFFFLDVVARICILRVKFWKVWVNYVDLAVALLTCLEAAALFSQTGLPVDPILLRLVRIGKLARATRLVTLNSVLSSLELLVKYLAASTNMLFWSFCLLTFIQCVAGILASTLCREFIGNPSNNMEIRKEVFQYYGTFSRTVLSMFEILFANWGPPCRVLVENISEWFSVFFLLYRCVLGFAILNVVNAVFVQQTIKTASSDEELAYKQKERDIAVYTRKVKNLFHTLDTSGDGNIDQDEFAQLVDSPMLKFWMSQLELEYHDLLSLFDYLDNGDGEITLVEFIEGATRLRGSAKALDIWRMEAKVESLFDQLLEVLQAK</sequence>
<evidence type="ECO:0000256" key="4">
    <source>
        <dbReference type="ARBA" id="ARBA00022989"/>
    </source>
</evidence>
<name>A0AA36HPN2_9DINO</name>
<dbReference type="Pfam" id="PF00520">
    <property type="entry name" value="Ion_trans"/>
    <property type="match status" value="1"/>
</dbReference>
<evidence type="ECO:0000259" key="8">
    <source>
        <dbReference type="PROSITE" id="PS50222"/>
    </source>
</evidence>
<accession>A0AA36HPN2</accession>
<feature type="transmembrane region" description="Helical" evidence="7">
    <location>
        <begin position="388"/>
        <end position="407"/>
    </location>
</feature>
<feature type="domain" description="EF-hand" evidence="8">
    <location>
        <begin position="470"/>
        <end position="505"/>
    </location>
</feature>
<evidence type="ECO:0000313" key="10">
    <source>
        <dbReference type="Proteomes" id="UP001178507"/>
    </source>
</evidence>
<dbReference type="SUPFAM" id="SSF47473">
    <property type="entry name" value="EF-hand"/>
    <property type="match status" value="1"/>
</dbReference>
<feature type="transmembrane region" description="Helical" evidence="7">
    <location>
        <begin position="345"/>
        <end position="367"/>
    </location>
</feature>
<dbReference type="Proteomes" id="UP001178507">
    <property type="component" value="Unassembled WGS sequence"/>
</dbReference>
<dbReference type="SUPFAM" id="SSF81324">
    <property type="entry name" value="Voltage-gated potassium channels"/>
    <property type="match status" value="1"/>
</dbReference>
<evidence type="ECO:0000256" key="3">
    <source>
        <dbReference type="ARBA" id="ARBA00022837"/>
    </source>
</evidence>
<keyword evidence="3" id="KW-0106">Calcium</keyword>
<comment type="subcellular location">
    <subcellularLocation>
        <location evidence="1">Membrane</location>
        <topology evidence="1">Multi-pass membrane protein</topology>
    </subcellularLocation>
</comment>
<evidence type="ECO:0000313" key="9">
    <source>
        <dbReference type="EMBL" id="CAJ1373025.1"/>
    </source>
</evidence>
<dbReference type="AlphaFoldDB" id="A0AA36HPN2"/>
<dbReference type="Gene3D" id="1.10.287.70">
    <property type="match status" value="1"/>
</dbReference>
<dbReference type="InterPro" id="IPR018247">
    <property type="entry name" value="EF_Hand_1_Ca_BS"/>
</dbReference>
<feature type="compositionally biased region" description="Basic and acidic residues" evidence="6">
    <location>
        <begin position="33"/>
        <end position="50"/>
    </location>
</feature>
<dbReference type="Gene3D" id="1.20.120.350">
    <property type="entry name" value="Voltage-gated potassium channels. Chain C"/>
    <property type="match status" value="1"/>
</dbReference>
<proteinExistence type="predicted"/>
<feature type="transmembrane region" description="Helical" evidence="7">
    <location>
        <begin position="244"/>
        <end position="263"/>
    </location>
</feature>
<dbReference type="Gene3D" id="1.10.238.10">
    <property type="entry name" value="EF-hand"/>
    <property type="match status" value="1"/>
</dbReference>
<dbReference type="InterPro" id="IPR005821">
    <property type="entry name" value="Ion_trans_dom"/>
</dbReference>
<gene>
    <name evidence="9" type="ORF">EVOR1521_LOCUS2976</name>
</gene>
<dbReference type="InterPro" id="IPR043203">
    <property type="entry name" value="VGCC_Ca_Na"/>
</dbReference>
<comment type="caution">
    <text evidence="9">The sequence shown here is derived from an EMBL/GenBank/DDBJ whole genome shotgun (WGS) entry which is preliminary data.</text>
</comment>
<feature type="transmembrane region" description="Helical" evidence="7">
    <location>
        <begin position="427"/>
        <end position="446"/>
    </location>
</feature>
<dbReference type="PANTHER" id="PTHR10037">
    <property type="entry name" value="VOLTAGE-GATED CATION CHANNEL CALCIUM AND SODIUM"/>
    <property type="match status" value="1"/>
</dbReference>
<dbReference type="InterPro" id="IPR027359">
    <property type="entry name" value="Volt_channel_dom_sf"/>
</dbReference>
<evidence type="ECO:0000256" key="2">
    <source>
        <dbReference type="ARBA" id="ARBA00022692"/>
    </source>
</evidence>
<feature type="region of interest" description="Disordered" evidence="6">
    <location>
        <begin position="1"/>
        <end position="53"/>
    </location>
</feature>
<dbReference type="PANTHER" id="PTHR10037:SF62">
    <property type="entry name" value="SODIUM CHANNEL PROTEIN 60E"/>
    <property type="match status" value="1"/>
</dbReference>
<dbReference type="InterPro" id="IPR002048">
    <property type="entry name" value="EF_hand_dom"/>
</dbReference>
<keyword evidence="2 7" id="KW-0812">Transmembrane</keyword>